<evidence type="ECO:0000256" key="1">
    <source>
        <dbReference type="SAM" id="MobiDB-lite"/>
    </source>
</evidence>
<feature type="compositionally biased region" description="Acidic residues" evidence="1">
    <location>
        <begin position="387"/>
        <end position="398"/>
    </location>
</feature>
<feature type="region of interest" description="Disordered" evidence="1">
    <location>
        <begin position="273"/>
        <end position="598"/>
    </location>
</feature>
<feature type="compositionally biased region" description="Pro residues" evidence="1">
    <location>
        <begin position="351"/>
        <end position="363"/>
    </location>
</feature>
<sequence length="598" mass="65091">MSGKRGSRKNCYDGIDFQNLRIGPKSKQGKPPAPPPRPLIMERIPCFGCVLWCPKILQEMEAHDADNESLHTTKAIGKLLSEAVIRENSNMDWRNPFLLLDIVYGKGYKVKGEKDGSIMIPVMEKTSANNANVPVNKRMWYLTVAPCCLKLGVEMLRRVPTTVMIWDVEKCPYEVVTEKSKFQGLIYLNTFLGPVNALIFHHEEISRERIRSMQGNFATSELELFSDDYRRRLINNMVLPLFAVHLSKQTPCMPKPEIQVKLDAAVIELVGESDEMDSEDEEASPNPEENANVTKKAEETASDQPKSKGKASTSKSSEPPKSQGTVDKAPDTNPTGEPVKAYTPSATFAVPAPPSALPVPLPAIPSTSAGCIPIPFDIPDDQNSQNMDDDVDFFEASDEEGKVVQPSTSRDAIATSSSKGLPSPPKSQVSDDEKVGNVSNGNMEQERRSLSQEGSGAFAATQHLAPDDSDVEVITLDSSDDEGVTASGKTTDTKENLKRANASSGSSSQEPNKTSNGKDTEEMGLEEPGPSSKGNSVIRFAKTQRLTADTSDIEVIQLDSDDDEPPASNDNGDTKIDLEQGKGTRNLKGDEDDEDANA</sequence>
<keyword evidence="3" id="KW-1185">Reference proteome</keyword>
<dbReference type="EMBL" id="CAXLJM020000036">
    <property type="protein sequence ID" value="CAL8105022.1"/>
    <property type="molecule type" value="Genomic_DNA"/>
</dbReference>
<feature type="compositionally biased region" description="Acidic residues" evidence="1">
    <location>
        <begin position="273"/>
        <end position="283"/>
    </location>
</feature>
<dbReference type="Proteomes" id="UP001642540">
    <property type="component" value="Unassembled WGS sequence"/>
</dbReference>
<protein>
    <submittedName>
        <fullName evidence="2">Uncharacterized protein</fullName>
    </submittedName>
</protein>
<name>A0ABP1QIW7_9HEXA</name>
<accession>A0ABP1QIW7</accession>
<gene>
    <name evidence="2" type="ORF">ODALV1_LOCUS11932</name>
</gene>
<proteinExistence type="predicted"/>
<feature type="compositionally biased region" description="Basic and acidic residues" evidence="1">
    <location>
        <begin position="572"/>
        <end position="582"/>
    </location>
</feature>
<evidence type="ECO:0000313" key="2">
    <source>
        <dbReference type="EMBL" id="CAL8105022.1"/>
    </source>
</evidence>
<comment type="caution">
    <text evidence="2">The sequence shown here is derived from an EMBL/GenBank/DDBJ whole genome shotgun (WGS) entry which is preliminary data.</text>
</comment>
<organism evidence="2 3">
    <name type="scientific">Orchesella dallaii</name>
    <dbReference type="NCBI Taxonomy" id="48710"/>
    <lineage>
        <taxon>Eukaryota</taxon>
        <taxon>Metazoa</taxon>
        <taxon>Ecdysozoa</taxon>
        <taxon>Arthropoda</taxon>
        <taxon>Hexapoda</taxon>
        <taxon>Collembola</taxon>
        <taxon>Entomobryomorpha</taxon>
        <taxon>Entomobryoidea</taxon>
        <taxon>Orchesellidae</taxon>
        <taxon>Orchesellinae</taxon>
        <taxon>Orchesella</taxon>
    </lineage>
</organism>
<reference evidence="2 3" key="1">
    <citation type="submission" date="2024-08" db="EMBL/GenBank/DDBJ databases">
        <authorList>
            <person name="Cucini C."/>
            <person name="Frati F."/>
        </authorList>
    </citation>
    <scope>NUCLEOTIDE SEQUENCE [LARGE SCALE GENOMIC DNA]</scope>
</reference>
<evidence type="ECO:0000313" key="3">
    <source>
        <dbReference type="Proteomes" id="UP001642540"/>
    </source>
</evidence>
<feature type="compositionally biased region" description="Polar residues" evidence="1">
    <location>
        <begin position="501"/>
        <end position="515"/>
    </location>
</feature>